<dbReference type="RefSeq" id="WP_091676861.1">
    <property type="nucleotide sequence ID" value="NZ_FOSN01000001.1"/>
</dbReference>
<protein>
    <recommendedName>
        <fullName evidence="4">DUF2158 domain-containing protein</fullName>
    </recommendedName>
</protein>
<dbReference type="OrthoDB" id="7173769at2"/>
<evidence type="ECO:0000313" key="3">
    <source>
        <dbReference type="Proteomes" id="UP000198755"/>
    </source>
</evidence>
<evidence type="ECO:0008006" key="4">
    <source>
        <dbReference type="Google" id="ProtNLM"/>
    </source>
</evidence>
<gene>
    <name evidence="2" type="ORF">SAMN05444581_101431</name>
</gene>
<dbReference type="AlphaFoldDB" id="A0A1I3W8C9"/>
<sequence length="89" mass="9866">MSDANKGPVTFDPGDVVQLKSMSPPMTVVAVEADGVHVLWYGEANDEIVSDVLPGVALEKITILDDEDEEDDDDEDDIRRHGKKKRRDD</sequence>
<proteinExistence type="predicted"/>
<feature type="region of interest" description="Disordered" evidence="1">
    <location>
        <begin position="64"/>
        <end position="89"/>
    </location>
</feature>
<dbReference type="Proteomes" id="UP000198755">
    <property type="component" value="Unassembled WGS sequence"/>
</dbReference>
<organism evidence="2 3">
    <name type="scientific">Methylocapsa palsarum</name>
    <dbReference type="NCBI Taxonomy" id="1612308"/>
    <lineage>
        <taxon>Bacteria</taxon>
        <taxon>Pseudomonadati</taxon>
        <taxon>Pseudomonadota</taxon>
        <taxon>Alphaproteobacteria</taxon>
        <taxon>Hyphomicrobiales</taxon>
        <taxon>Beijerinckiaceae</taxon>
        <taxon>Methylocapsa</taxon>
    </lineage>
</organism>
<keyword evidence="3" id="KW-1185">Reference proteome</keyword>
<evidence type="ECO:0000256" key="1">
    <source>
        <dbReference type="SAM" id="MobiDB-lite"/>
    </source>
</evidence>
<feature type="compositionally biased region" description="Acidic residues" evidence="1">
    <location>
        <begin position="64"/>
        <end position="76"/>
    </location>
</feature>
<accession>A0A1I3W8C9</accession>
<name>A0A1I3W8C9_9HYPH</name>
<dbReference type="EMBL" id="FOSN01000001">
    <property type="protein sequence ID" value="SFK03924.1"/>
    <property type="molecule type" value="Genomic_DNA"/>
</dbReference>
<reference evidence="2 3" key="1">
    <citation type="submission" date="2016-10" db="EMBL/GenBank/DDBJ databases">
        <authorList>
            <person name="de Groot N.N."/>
        </authorList>
    </citation>
    <scope>NUCLEOTIDE SEQUENCE [LARGE SCALE GENOMIC DNA]</scope>
    <source>
        <strain evidence="2 3">NE2</strain>
    </source>
</reference>
<feature type="compositionally biased region" description="Basic residues" evidence="1">
    <location>
        <begin position="80"/>
        <end position="89"/>
    </location>
</feature>
<evidence type="ECO:0000313" key="2">
    <source>
        <dbReference type="EMBL" id="SFK03924.1"/>
    </source>
</evidence>